<feature type="domain" description="Polymerase/histidinol phosphatase N-terminal" evidence="1">
    <location>
        <begin position="74"/>
        <end position="136"/>
    </location>
</feature>
<dbReference type="EMBL" id="LAZR01063419">
    <property type="protein sequence ID" value="KKK59555.1"/>
    <property type="molecule type" value="Genomic_DNA"/>
</dbReference>
<dbReference type="GO" id="GO:0004534">
    <property type="term" value="F:5'-3' RNA exonuclease activity"/>
    <property type="evidence" value="ECO:0007669"/>
    <property type="project" value="TreeGrafter"/>
</dbReference>
<reference evidence="2" key="1">
    <citation type="journal article" date="2015" name="Nature">
        <title>Complex archaea that bridge the gap between prokaryotes and eukaryotes.</title>
        <authorList>
            <person name="Spang A."/>
            <person name="Saw J.H."/>
            <person name="Jorgensen S.L."/>
            <person name="Zaremba-Niedzwiedzka K."/>
            <person name="Martijn J."/>
            <person name="Lind A.E."/>
            <person name="van Eijk R."/>
            <person name="Schleper C."/>
            <person name="Guy L."/>
            <person name="Ettema T.J."/>
        </authorList>
    </citation>
    <scope>NUCLEOTIDE SEQUENCE</scope>
</reference>
<feature type="non-terminal residue" evidence="2">
    <location>
        <position position="1"/>
    </location>
</feature>
<dbReference type="Gene3D" id="3.20.20.140">
    <property type="entry name" value="Metal-dependent hydrolases"/>
    <property type="match status" value="1"/>
</dbReference>
<dbReference type="InterPro" id="IPR016195">
    <property type="entry name" value="Pol/histidinol_Pase-like"/>
</dbReference>
<dbReference type="PANTHER" id="PTHR42924">
    <property type="entry name" value="EXONUCLEASE"/>
    <property type="match status" value="1"/>
</dbReference>
<accession>A0A0F8XF06</accession>
<dbReference type="GO" id="GO:0035312">
    <property type="term" value="F:5'-3' DNA exonuclease activity"/>
    <property type="evidence" value="ECO:0007669"/>
    <property type="project" value="TreeGrafter"/>
</dbReference>
<dbReference type="NCBIfam" id="NF038032">
    <property type="entry name" value="CehA_McbA_metalo"/>
    <property type="match status" value="1"/>
</dbReference>
<dbReference type="InterPro" id="IPR003141">
    <property type="entry name" value="Pol/His_phosphatase_N"/>
</dbReference>
<evidence type="ECO:0000259" key="1">
    <source>
        <dbReference type="SMART" id="SM00481"/>
    </source>
</evidence>
<name>A0A0F8XF06_9ZZZZ</name>
<dbReference type="SMART" id="SM00481">
    <property type="entry name" value="POLIIIAc"/>
    <property type="match status" value="1"/>
</dbReference>
<dbReference type="InterPro" id="IPR004013">
    <property type="entry name" value="PHP_dom"/>
</dbReference>
<dbReference type="SUPFAM" id="SSF89550">
    <property type="entry name" value="PHP domain-like"/>
    <property type="match status" value="1"/>
</dbReference>
<sequence>RIGSVYSSPGFTPCKIISGSWRVEIEAHAIVTEECRYRLEISFIQKTDEESLKSFEKKLISRSSYRRDKAWYKGELHVHSYHSDGKNSVEEIVEAAKEEKLDFIALTDHNTISGFSSIPDRGDLLILRGMEFTTYYGHALALGLTSFIDWRSKGRIRSINGVINEVHAQKSLFAIAHPFSVGDPVCAGCTWKLKEVDYRKIDLMEVWAGCWKEREIENYRSFRLWDKLLNQGFGVVGISGRDWHDLEEKKGGRVPRTFVQADFLSEDGILEGLRRGHVFVSSGPSLFFSAEYKDKRYECGEEIKLVEKKSVNFQIQIKNLKEPSQLQVIKNGLKFFATALAQKKDQRITLSDLAKESS</sequence>
<organism evidence="2">
    <name type="scientific">marine sediment metagenome</name>
    <dbReference type="NCBI Taxonomy" id="412755"/>
    <lineage>
        <taxon>unclassified sequences</taxon>
        <taxon>metagenomes</taxon>
        <taxon>ecological metagenomes</taxon>
    </lineage>
</organism>
<protein>
    <recommendedName>
        <fullName evidence="1">Polymerase/histidinol phosphatase N-terminal domain-containing protein</fullName>
    </recommendedName>
</protein>
<feature type="non-terminal residue" evidence="2">
    <location>
        <position position="358"/>
    </location>
</feature>
<dbReference type="AlphaFoldDB" id="A0A0F8XF06"/>
<dbReference type="Pfam" id="PF02811">
    <property type="entry name" value="PHP"/>
    <property type="match status" value="1"/>
</dbReference>
<proteinExistence type="predicted"/>
<evidence type="ECO:0000313" key="2">
    <source>
        <dbReference type="EMBL" id="KKK59555.1"/>
    </source>
</evidence>
<comment type="caution">
    <text evidence="2">The sequence shown here is derived from an EMBL/GenBank/DDBJ whole genome shotgun (WGS) entry which is preliminary data.</text>
</comment>
<dbReference type="PANTHER" id="PTHR42924:SF3">
    <property type="entry name" value="POLYMERASE_HISTIDINOL PHOSPHATASE N-TERMINAL DOMAIN-CONTAINING PROTEIN"/>
    <property type="match status" value="1"/>
</dbReference>
<dbReference type="InterPro" id="IPR052018">
    <property type="entry name" value="PHP_domain"/>
</dbReference>
<gene>
    <name evidence="2" type="ORF">LCGC14_3033220</name>
</gene>